<gene>
    <name evidence="3" type="ORF">NMOB1V02_LOCUS2980</name>
</gene>
<feature type="domain" description="NIPSNAP" evidence="2">
    <location>
        <begin position="84"/>
        <end position="183"/>
    </location>
</feature>
<keyword evidence="4" id="KW-1185">Reference proteome</keyword>
<organism evidence="3">
    <name type="scientific">Notodromas monacha</name>
    <dbReference type="NCBI Taxonomy" id="399045"/>
    <lineage>
        <taxon>Eukaryota</taxon>
        <taxon>Metazoa</taxon>
        <taxon>Ecdysozoa</taxon>
        <taxon>Arthropoda</taxon>
        <taxon>Crustacea</taxon>
        <taxon>Oligostraca</taxon>
        <taxon>Ostracoda</taxon>
        <taxon>Podocopa</taxon>
        <taxon>Podocopida</taxon>
        <taxon>Cypridocopina</taxon>
        <taxon>Cypridoidea</taxon>
        <taxon>Cyprididae</taxon>
        <taxon>Notodromas</taxon>
    </lineage>
</organism>
<dbReference type="AlphaFoldDB" id="A0A7R9BIH5"/>
<feature type="domain" description="NIPSNAP" evidence="2">
    <location>
        <begin position="197"/>
        <end position="294"/>
    </location>
</feature>
<dbReference type="InterPro" id="IPR012577">
    <property type="entry name" value="NIPSNAP"/>
</dbReference>
<reference evidence="3" key="1">
    <citation type="submission" date="2020-11" db="EMBL/GenBank/DDBJ databases">
        <authorList>
            <person name="Tran Van P."/>
        </authorList>
    </citation>
    <scope>NUCLEOTIDE SEQUENCE</scope>
</reference>
<proteinExistence type="inferred from homology"/>
<dbReference type="InterPro" id="IPR051557">
    <property type="entry name" value="NipSnap_domain"/>
</dbReference>
<sequence length="296" mass="33371">MVPAVVSRFAQMKGASGSALRTLFSRLDVTHGSVICSSPSSATFGTTSANLNDDDGWLSKLLVRKIDTGKGSHSRLLSDKESIYELTTHNVKPSRMDDYIKAYGDFVELVKEKDNVRMELAGSWVVGVGDQDQVLHLWRHSNGFAGVDETAAVMRCDKDFAALRNKRTPFLRSRRTQYLLSFSYWPPIRFRPGSNLYEIRSYTLKPGTMIEWGNNWARGIGHRTGNDAPYAGFFSQIGVLYQVHHIWTYESLAARKNTRESAWQNSGWDKCVANTVPLIRHMETRIMAPTPFSPTK</sequence>
<dbReference type="FunFam" id="3.30.70.100:FF:000003">
    <property type="entry name" value="Protein NipSnap homolog 2"/>
    <property type="match status" value="1"/>
</dbReference>
<dbReference type="InterPro" id="IPR011008">
    <property type="entry name" value="Dimeric_a/b-barrel"/>
</dbReference>
<comment type="similarity">
    <text evidence="1">Belongs to the NipSnap family.</text>
</comment>
<evidence type="ECO:0000313" key="3">
    <source>
        <dbReference type="EMBL" id="CAD7275180.1"/>
    </source>
</evidence>
<evidence type="ECO:0000259" key="2">
    <source>
        <dbReference type="Pfam" id="PF07978"/>
    </source>
</evidence>
<dbReference type="EMBL" id="CAJPEX010000368">
    <property type="protein sequence ID" value="CAG0915332.1"/>
    <property type="molecule type" value="Genomic_DNA"/>
</dbReference>
<dbReference type="GO" id="GO:0005739">
    <property type="term" value="C:mitochondrion"/>
    <property type="evidence" value="ECO:0007669"/>
    <property type="project" value="TreeGrafter"/>
</dbReference>
<dbReference type="PANTHER" id="PTHR21017:SF17">
    <property type="entry name" value="PROTEIN NIPSNAP"/>
    <property type="match status" value="1"/>
</dbReference>
<dbReference type="PANTHER" id="PTHR21017">
    <property type="entry name" value="NIPSNAP-RELATED"/>
    <property type="match status" value="1"/>
</dbReference>
<dbReference type="SUPFAM" id="SSF54909">
    <property type="entry name" value="Dimeric alpha+beta barrel"/>
    <property type="match status" value="2"/>
</dbReference>
<dbReference type="Gene3D" id="3.30.70.100">
    <property type="match status" value="2"/>
</dbReference>
<dbReference type="OrthoDB" id="10262843at2759"/>
<dbReference type="GO" id="GO:0000423">
    <property type="term" value="P:mitophagy"/>
    <property type="evidence" value="ECO:0007669"/>
    <property type="project" value="UniProtKB-ARBA"/>
</dbReference>
<accession>A0A7R9BIH5</accession>
<evidence type="ECO:0000256" key="1">
    <source>
        <dbReference type="ARBA" id="ARBA00005291"/>
    </source>
</evidence>
<dbReference type="Proteomes" id="UP000678499">
    <property type="component" value="Unassembled WGS sequence"/>
</dbReference>
<evidence type="ECO:0000313" key="4">
    <source>
        <dbReference type="Proteomes" id="UP000678499"/>
    </source>
</evidence>
<protein>
    <recommendedName>
        <fullName evidence="2">NIPSNAP domain-containing protein</fullName>
    </recommendedName>
</protein>
<name>A0A7R9BIH5_9CRUS</name>
<dbReference type="Pfam" id="PF07978">
    <property type="entry name" value="NIPSNAP"/>
    <property type="match status" value="2"/>
</dbReference>
<dbReference type="EMBL" id="OA882405">
    <property type="protein sequence ID" value="CAD7275180.1"/>
    <property type="molecule type" value="Genomic_DNA"/>
</dbReference>